<dbReference type="GO" id="GO:0008270">
    <property type="term" value="F:zinc ion binding"/>
    <property type="evidence" value="ECO:0007669"/>
    <property type="project" value="UniProtKB-KW"/>
</dbReference>
<dbReference type="SMART" id="SM00449">
    <property type="entry name" value="SPRY"/>
    <property type="match status" value="1"/>
</dbReference>
<dbReference type="Gene3D" id="3.30.160.60">
    <property type="entry name" value="Classic Zinc Finger"/>
    <property type="match status" value="1"/>
</dbReference>
<protein>
    <submittedName>
        <fullName evidence="8">Zinc finger protein RFP-like</fullName>
    </submittedName>
</protein>
<evidence type="ECO:0000259" key="6">
    <source>
        <dbReference type="PROSITE" id="PS50119"/>
    </source>
</evidence>
<dbReference type="Gene3D" id="2.60.120.920">
    <property type="match status" value="2"/>
</dbReference>
<dbReference type="PROSITE" id="PS50188">
    <property type="entry name" value="B302_SPRY"/>
    <property type="match status" value="1"/>
</dbReference>
<dbReference type="Proteomes" id="UP000050525">
    <property type="component" value="Unassembled WGS sequence"/>
</dbReference>
<keyword evidence="1" id="KW-0479">Metal-binding</keyword>
<evidence type="ECO:0000256" key="4">
    <source>
        <dbReference type="PROSITE-ProRule" id="PRU00024"/>
    </source>
</evidence>
<dbReference type="PROSITE" id="PS50119">
    <property type="entry name" value="ZF_BBOX"/>
    <property type="match status" value="1"/>
</dbReference>
<dbReference type="InterPro" id="IPR003877">
    <property type="entry name" value="SPRY_dom"/>
</dbReference>
<comment type="caution">
    <text evidence="8">The sequence shown here is derived from an EMBL/GenBank/DDBJ whole genome shotgun (WGS) entry which is preliminary data.</text>
</comment>
<feature type="domain" description="B box-type" evidence="6">
    <location>
        <begin position="90"/>
        <end position="131"/>
    </location>
</feature>
<evidence type="ECO:0000256" key="2">
    <source>
        <dbReference type="ARBA" id="ARBA00022771"/>
    </source>
</evidence>
<evidence type="ECO:0000313" key="8">
    <source>
        <dbReference type="EMBL" id="KYO21443.1"/>
    </source>
</evidence>
<organism evidence="8 9">
    <name type="scientific">Alligator mississippiensis</name>
    <name type="common">American alligator</name>
    <dbReference type="NCBI Taxonomy" id="8496"/>
    <lineage>
        <taxon>Eukaryota</taxon>
        <taxon>Metazoa</taxon>
        <taxon>Chordata</taxon>
        <taxon>Craniata</taxon>
        <taxon>Vertebrata</taxon>
        <taxon>Euteleostomi</taxon>
        <taxon>Archelosauria</taxon>
        <taxon>Archosauria</taxon>
        <taxon>Crocodylia</taxon>
        <taxon>Alligatoridae</taxon>
        <taxon>Alligatorinae</taxon>
        <taxon>Alligator</taxon>
    </lineage>
</organism>
<evidence type="ECO:0000313" key="9">
    <source>
        <dbReference type="Proteomes" id="UP000050525"/>
    </source>
</evidence>
<dbReference type="PRINTS" id="PR01407">
    <property type="entry name" value="BUTYPHLNCDUF"/>
</dbReference>
<dbReference type="SUPFAM" id="SSF57845">
    <property type="entry name" value="B-box zinc-binding domain"/>
    <property type="match status" value="1"/>
</dbReference>
<dbReference type="SMART" id="SM00589">
    <property type="entry name" value="PRY"/>
    <property type="match status" value="2"/>
</dbReference>
<dbReference type="CDD" id="cd19762">
    <property type="entry name" value="Bbox2_TRIM7-like"/>
    <property type="match status" value="1"/>
</dbReference>
<dbReference type="Pfam" id="PF15227">
    <property type="entry name" value="zf-C3HC4_4"/>
    <property type="match status" value="1"/>
</dbReference>
<dbReference type="FunFam" id="2.60.120.920:FF:000004">
    <property type="entry name" value="Butyrophilin subfamily 1 member A1"/>
    <property type="match status" value="1"/>
</dbReference>
<dbReference type="SUPFAM" id="SSF57850">
    <property type="entry name" value="RING/U-box"/>
    <property type="match status" value="1"/>
</dbReference>
<dbReference type="PANTHER" id="PTHR24103">
    <property type="entry name" value="E3 UBIQUITIN-PROTEIN LIGASE TRIM"/>
    <property type="match status" value="1"/>
</dbReference>
<accession>A0A151MA91</accession>
<evidence type="ECO:0000259" key="5">
    <source>
        <dbReference type="PROSITE" id="PS50089"/>
    </source>
</evidence>
<evidence type="ECO:0000256" key="1">
    <source>
        <dbReference type="ARBA" id="ARBA00022723"/>
    </source>
</evidence>
<dbReference type="CDD" id="cd12888">
    <property type="entry name" value="SPRY_PRY_TRIM7_like"/>
    <property type="match status" value="1"/>
</dbReference>
<dbReference type="Pfam" id="PF13765">
    <property type="entry name" value="PRY"/>
    <property type="match status" value="2"/>
</dbReference>
<dbReference type="InterPro" id="IPR013320">
    <property type="entry name" value="ConA-like_dom_sf"/>
</dbReference>
<evidence type="ECO:0000259" key="7">
    <source>
        <dbReference type="PROSITE" id="PS50188"/>
    </source>
</evidence>
<feature type="domain" description="RING-type" evidence="5">
    <location>
        <begin position="16"/>
        <end position="57"/>
    </location>
</feature>
<dbReference type="Pfam" id="PF00622">
    <property type="entry name" value="SPRY"/>
    <property type="match status" value="1"/>
</dbReference>
<dbReference type="eggNOG" id="KOG2177">
    <property type="taxonomic scope" value="Eukaryota"/>
</dbReference>
<reference evidence="8 9" key="1">
    <citation type="journal article" date="2012" name="Genome Biol.">
        <title>Sequencing three crocodilian genomes to illuminate the evolution of archosaurs and amniotes.</title>
        <authorList>
            <person name="St John J.A."/>
            <person name="Braun E.L."/>
            <person name="Isberg S.R."/>
            <person name="Miles L.G."/>
            <person name="Chong A.Y."/>
            <person name="Gongora J."/>
            <person name="Dalzell P."/>
            <person name="Moran C."/>
            <person name="Bed'hom B."/>
            <person name="Abzhanov A."/>
            <person name="Burgess S.C."/>
            <person name="Cooksey A.M."/>
            <person name="Castoe T.A."/>
            <person name="Crawford N.G."/>
            <person name="Densmore L.D."/>
            <person name="Drew J.C."/>
            <person name="Edwards S.V."/>
            <person name="Faircloth B.C."/>
            <person name="Fujita M.K."/>
            <person name="Greenwold M.J."/>
            <person name="Hoffmann F.G."/>
            <person name="Howard J.M."/>
            <person name="Iguchi T."/>
            <person name="Janes D.E."/>
            <person name="Khan S.Y."/>
            <person name="Kohno S."/>
            <person name="de Koning A.J."/>
            <person name="Lance S.L."/>
            <person name="McCarthy F.M."/>
            <person name="McCormack J.E."/>
            <person name="Merchant M.E."/>
            <person name="Peterson D.G."/>
            <person name="Pollock D.D."/>
            <person name="Pourmand N."/>
            <person name="Raney B.J."/>
            <person name="Roessler K.A."/>
            <person name="Sanford J.R."/>
            <person name="Sawyer R.H."/>
            <person name="Schmidt C.J."/>
            <person name="Triplett E.W."/>
            <person name="Tuberville T.D."/>
            <person name="Venegas-Anaya M."/>
            <person name="Howard J.T."/>
            <person name="Jarvis E.D."/>
            <person name="Guillette L.J.Jr."/>
            <person name="Glenn T.C."/>
            <person name="Green R.E."/>
            <person name="Ray D.A."/>
        </authorList>
    </citation>
    <scope>NUCLEOTIDE SEQUENCE [LARGE SCALE GENOMIC DNA]</scope>
    <source>
        <strain evidence="8">KSC_2009_1</strain>
    </source>
</reference>
<dbReference type="InterPro" id="IPR017907">
    <property type="entry name" value="Znf_RING_CS"/>
</dbReference>
<keyword evidence="9" id="KW-1185">Reference proteome</keyword>
<gene>
    <name evidence="8" type="ORF">Y1Q_0001649</name>
</gene>
<dbReference type="InterPro" id="IPR050143">
    <property type="entry name" value="TRIM/RBCC"/>
</dbReference>
<keyword evidence="2 4" id="KW-0863">Zinc-finger</keyword>
<dbReference type="InterPro" id="IPR000315">
    <property type="entry name" value="Znf_B-box"/>
</dbReference>
<dbReference type="InterPro" id="IPR001841">
    <property type="entry name" value="Znf_RING"/>
</dbReference>
<dbReference type="InterPro" id="IPR003879">
    <property type="entry name" value="Butyrophylin_SPRY"/>
</dbReference>
<sequence>MAAQNPARTLQDEASCSICLDYFKDPVTVDCGHNFCRACITQCWSRSDTNISCPQCRQAFPQRNFRPNRQLGNVVEIAKQLNKQKEEDADVGRVCEKHQEPLKLFCEDDQRPICVVCDKSKTHRAHTVVPIEDAAREYKDQIRSRLERWKQEITEIEELKMVGEMTSQELLEETENERKKVLSEFESLHQFLEERELFFLAQLEVLDKETVKKQNEYTTGLTQEITHLKNLISEMEGKCQQPASEFLQDIRNTLSRCEMGKFQSPAAPFLDLERRIKGFSQKHTLMENALSSFKETLSSEPKMGKVTPTSGKQLGKVNVTLDPVTAHAQLVLCEDRKSVRWDYARQDMPDNPRRFDPVPCVMGSEGFTSGRHYWEVEGSLGSIFSALRRETSSQTGNWAGYGKLVQGGKVQAVMAFPPEVKQRTEDYISNLQALKQFKVDVTLDPDTAGPEVILSEDLKSARWGKPSREMPDRPERFDSGPCMLGCEGFISGRHYWEVEVDGRFWTVGIARESVRRKGHSIFIRDLGILGLRKYEILCVALTSPSNTFVPLEKTSKEIGVYLDYDLGQLSFYDLKNEKLIFAFPQVSFNGEKVFPYFSILLSQIKLSPNG</sequence>
<dbReference type="SUPFAM" id="SSF49899">
    <property type="entry name" value="Concanavalin A-like lectins/glucanases"/>
    <property type="match status" value="2"/>
</dbReference>
<evidence type="ECO:0000256" key="3">
    <source>
        <dbReference type="ARBA" id="ARBA00022833"/>
    </source>
</evidence>
<dbReference type="AlphaFoldDB" id="A0A151MA91"/>
<dbReference type="PROSITE" id="PS00518">
    <property type="entry name" value="ZF_RING_1"/>
    <property type="match status" value="1"/>
</dbReference>
<dbReference type="InterPro" id="IPR001870">
    <property type="entry name" value="B30.2/SPRY"/>
</dbReference>
<dbReference type="SMART" id="SM00184">
    <property type="entry name" value="RING"/>
    <property type="match status" value="1"/>
</dbReference>
<name>A0A151MA91_ALLMI</name>
<dbReference type="CDD" id="cd16594">
    <property type="entry name" value="RING-HC_TRIM7-like_C-IV"/>
    <property type="match status" value="1"/>
</dbReference>
<dbReference type="Gene3D" id="3.30.40.10">
    <property type="entry name" value="Zinc/RING finger domain, C3HC4 (zinc finger)"/>
    <property type="match status" value="1"/>
</dbReference>
<dbReference type="InterPro" id="IPR043136">
    <property type="entry name" value="B30.2/SPRY_sf"/>
</dbReference>
<proteinExistence type="predicted"/>
<dbReference type="EMBL" id="AKHW03006295">
    <property type="protein sequence ID" value="KYO21443.1"/>
    <property type="molecule type" value="Genomic_DNA"/>
</dbReference>
<dbReference type="PROSITE" id="PS50089">
    <property type="entry name" value="ZF_RING_2"/>
    <property type="match status" value="1"/>
</dbReference>
<dbReference type="InterPro" id="IPR006574">
    <property type="entry name" value="PRY"/>
</dbReference>
<dbReference type="SMART" id="SM00336">
    <property type="entry name" value="BBOX"/>
    <property type="match status" value="1"/>
</dbReference>
<keyword evidence="3" id="KW-0862">Zinc</keyword>
<dbReference type="InterPro" id="IPR013083">
    <property type="entry name" value="Znf_RING/FYVE/PHD"/>
</dbReference>
<dbReference type="Pfam" id="PF00643">
    <property type="entry name" value="zf-B_box"/>
    <property type="match status" value="1"/>
</dbReference>
<feature type="domain" description="B30.2/SPRY" evidence="7">
    <location>
        <begin position="421"/>
        <end position="610"/>
    </location>
</feature>